<protein>
    <submittedName>
        <fullName evidence="4">Pectate lyase superfamily protein</fullName>
    </submittedName>
</protein>
<proteinExistence type="predicted"/>
<evidence type="ECO:0000256" key="2">
    <source>
        <dbReference type="ARBA" id="ARBA00022844"/>
    </source>
</evidence>
<dbReference type="GO" id="GO:0016829">
    <property type="term" value="F:lyase activity"/>
    <property type="evidence" value="ECO:0007669"/>
    <property type="project" value="UniProtKB-KW"/>
</dbReference>
<dbReference type="GO" id="GO:0051701">
    <property type="term" value="P:biological process involved in interaction with host"/>
    <property type="evidence" value="ECO:0007669"/>
    <property type="project" value="UniProtKB-ARBA"/>
</dbReference>
<gene>
    <name evidence="4" type="ORF">UFOVP1590_13</name>
</gene>
<sequence length="586" mass="62261">MTFPNTTFVSQQTVITAAWLQAVNNMSNRHSMVIDSVAALRLLTKTIDPYVTTAGYYTAGDGGGGTYFYDSTDTTSTDNNGTVIVATDGGRWKLLWSGQLNVKHFGAKGDNSNDDSTAIQAAIDYLEATTGGTVYLPTGDYVVNSRINITWPNVVDLNSVQRVTLKGDGTGFTRILDHRANVTSSIDYASPDATIQINFTGHTVGHINGGSFWVNNKFGGFSIISVTNPGCGSGIYLNTVAYIHIEDVVIESFKYGIYGSNFLSSSISNSQLTGNAFNIFFELNETYVPPNYTSNPNSILIDNVAVSWGSSNGIYIARGTNVTIRNCAIEANGTMGNVNTAAILYAGAPQEGGIGLNVRDCYFENNAYQADVFITQTDYWGYGVTHNITGCNFDRVLDSQYTIYNVFTNVPIPIAGTNGDGVHSEKITVNVIGCGFQGYAGYTPNASHKYIGVTGAGATTNYTYQGNYEGNFYASATELPVVWTPVFGGVGFLNSWVNIGAGGYSDAAFYKDSAGVVHLQGTIKSGTIGASAFLLPVGYRPPASVLVPVVSNGVLGTCTILANGNVGASTGSNLSFTLDGITFQTY</sequence>
<dbReference type="SUPFAM" id="SSF51126">
    <property type="entry name" value="Pectin lyase-like"/>
    <property type="match status" value="1"/>
</dbReference>
<keyword evidence="4" id="KW-0456">Lyase</keyword>
<feature type="domain" description="Rhamnogalacturonase A/B/Epimerase-like pectate lyase" evidence="3">
    <location>
        <begin position="100"/>
        <end position="333"/>
    </location>
</feature>
<evidence type="ECO:0000313" key="4">
    <source>
        <dbReference type="EMBL" id="CAB4216899.1"/>
    </source>
</evidence>
<organism evidence="4">
    <name type="scientific">uncultured Caudovirales phage</name>
    <dbReference type="NCBI Taxonomy" id="2100421"/>
    <lineage>
        <taxon>Viruses</taxon>
        <taxon>Duplodnaviria</taxon>
        <taxon>Heunggongvirae</taxon>
        <taxon>Uroviricota</taxon>
        <taxon>Caudoviricetes</taxon>
        <taxon>Peduoviridae</taxon>
        <taxon>Maltschvirus</taxon>
        <taxon>Maltschvirus maltsch</taxon>
    </lineage>
</organism>
<dbReference type="InterPro" id="IPR012334">
    <property type="entry name" value="Pectin_lyas_fold"/>
</dbReference>
<dbReference type="GO" id="GO:0044423">
    <property type="term" value="C:virion component"/>
    <property type="evidence" value="ECO:0007669"/>
    <property type="project" value="UniProtKB-KW"/>
</dbReference>
<dbReference type="Pfam" id="PF12708">
    <property type="entry name" value="Pect-lyase_RHGA_epim"/>
    <property type="match status" value="1"/>
</dbReference>
<dbReference type="EMBL" id="LR797443">
    <property type="protein sequence ID" value="CAB4216899.1"/>
    <property type="molecule type" value="Genomic_DNA"/>
</dbReference>
<dbReference type="InterPro" id="IPR011050">
    <property type="entry name" value="Pectin_lyase_fold/virulence"/>
</dbReference>
<dbReference type="Gene3D" id="2.160.20.10">
    <property type="entry name" value="Single-stranded right-handed beta-helix, Pectin lyase-like"/>
    <property type="match status" value="1"/>
</dbReference>
<name>A0A6J5SNR8_9CAUD</name>
<evidence type="ECO:0000256" key="1">
    <source>
        <dbReference type="ARBA" id="ARBA00004328"/>
    </source>
</evidence>
<comment type="subcellular location">
    <subcellularLocation>
        <location evidence="1">Virion</location>
    </subcellularLocation>
</comment>
<dbReference type="InterPro" id="IPR024535">
    <property type="entry name" value="RHGA/B-epi-like_pectate_lyase"/>
</dbReference>
<evidence type="ECO:0000259" key="3">
    <source>
        <dbReference type="Pfam" id="PF12708"/>
    </source>
</evidence>
<keyword evidence="2" id="KW-0946">Virion</keyword>
<reference evidence="4" key="1">
    <citation type="submission" date="2020-05" db="EMBL/GenBank/DDBJ databases">
        <authorList>
            <person name="Chiriac C."/>
            <person name="Salcher M."/>
            <person name="Ghai R."/>
            <person name="Kavagutti S V."/>
        </authorList>
    </citation>
    <scope>NUCLEOTIDE SEQUENCE</scope>
</reference>
<dbReference type="GO" id="GO:0019058">
    <property type="term" value="P:viral life cycle"/>
    <property type="evidence" value="ECO:0007669"/>
    <property type="project" value="UniProtKB-ARBA"/>
</dbReference>
<accession>A0A6J5SNR8</accession>